<feature type="non-terminal residue" evidence="2">
    <location>
        <position position="1"/>
    </location>
</feature>
<reference evidence="2" key="2">
    <citation type="submission" date="2021-10" db="EMBL/GenBank/DDBJ databases">
        <title>Phylogenomics reveals ancestral predisposition of the termite-cultivated fungus Termitomyces towards a domesticated lifestyle.</title>
        <authorList>
            <person name="Auxier B."/>
            <person name="Grum-Grzhimaylo A."/>
            <person name="Cardenas M.E."/>
            <person name="Lodge J.D."/>
            <person name="Laessoe T."/>
            <person name="Pedersen O."/>
            <person name="Smith M.E."/>
            <person name="Kuyper T.W."/>
            <person name="Franco-Molano E.A."/>
            <person name="Baroni T.J."/>
            <person name="Aanen D.K."/>
        </authorList>
    </citation>
    <scope>NUCLEOTIDE SEQUENCE</scope>
    <source>
        <strain evidence="2">D49</strain>
    </source>
</reference>
<evidence type="ECO:0000256" key="1">
    <source>
        <dbReference type="SAM" id="MobiDB-lite"/>
    </source>
</evidence>
<accession>A0A9P7KGJ1</accession>
<comment type="caution">
    <text evidence="2">The sequence shown here is derived from an EMBL/GenBank/DDBJ whole genome shotgun (WGS) entry which is preliminary data.</text>
</comment>
<feature type="region of interest" description="Disordered" evidence="1">
    <location>
        <begin position="79"/>
        <end position="121"/>
    </location>
</feature>
<gene>
    <name evidence="2" type="ORF">H0H81_002884</name>
</gene>
<keyword evidence="3" id="KW-1185">Reference proteome</keyword>
<feature type="compositionally biased region" description="Acidic residues" evidence="1">
    <location>
        <begin position="89"/>
        <end position="109"/>
    </location>
</feature>
<organism evidence="2 3">
    <name type="scientific">Sphagnurus paluster</name>
    <dbReference type="NCBI Taxonomy" id="117069"/>
    <lineage>
        <taxon>Eukaryota</taxon>
        <taxon>Fungi</taxon>
        <taxon>Dikarya</taxon>
        <taxon>Basidiomycota</taxon>
        <taxon>Agaricomycotina</taxon>
        <taxon>Agaricomycetes</taxon>
        <taxon>Agaricomycetidae</taxon>
        <taxon>Agaricales</taxon>
        <taxon>Tricholomatineae</taxon>
        <taxon>Lyophyllaceae</taxon>
        <taxon>Sphagnurus</taxon>
    </lineage>
</organism>
<protein>
    <submittedName>
        <fullName evidence="2">Uncharacterized protein</fullName>
    </submittedName>
</protein>
<evidence type="ECO:0000313" key="3">
    <source>
        <dbReference type="Proteomes" id="UP000717328"/>
    </source>
</evidence>
<evidence type="ECO:0000313" key="2">
    <source>
        <dbReference type="EMBL" id="KAG5649603.1"/>
    </source>
</evidence>
<dbReference type="AlphaFoldDB" id="A0A9P7KGJ1"/>
<dbReference type="OrthoDB" id="3251511at2759"/>
<reference evidence="2" key="1">
    <citation type="submission" date="2021-02" db="EMBL/GenBank/DDBJ databases">
        <authorList>
            <person name="Nieuwenhuis M."/>
            <person name="Van De Peppel L.J.J."/>
        </authorList>
    </citation>
    <scope>NUCLEOTIDE SEQUENCE</scope>
    <source>
        <strain evidence="2">D49</strain>
    </source>
</reference>
<sequence length="152" mass="16440">HLPPTPPAPAIEQPRLHLACRDPVHADLVSRPLVVQPERELSSARPMMAATVPQVGTDPDDVPAINGTAVLADAARLQDSFDSGFNGEDREDGDEGDGDREVEDEDGIGPDDRDPSVVNRPDVVSAMNWVDEFILNSRRKSGRQTEASVVKL</sequence>
<proteinExistence type="predicted"/>
<dbReference type="EMBL" id="JABCKI010000842">
    <property type="protein sequence ID" value="KAG5649603.1"/>
    <property type="molecule type" value="Genomic_DNA"/>
</dbReference>
<dbReference type="Proteomes" id="UP000717328">
    <property type="component" value="Unassembled WGS sequence"/>
</dbReference>
<name>A0A9P7KGJ1_9AGAR</name>